<sequence>MRSLIRRKAPTSVKADPAPSRWAWRMQRLMLTPGFRLMLRAGVPFA</sequence>
<gene>
    <name evidence="1" type="ORF">ACFQFQ_08000</name>
</gene>
<keyword evidence="2" id="KW-1185">Reference proteome</keyword>
<evidence type="ECO:0000313" key="2">
    <source>
        <dbReference type="Proteomes" id="UP001596353"/>
    </source>
</evidence>
<protein>
    <submittedName>
        <fullName evidence="1">Uncharacterized protein</fullName>
    </submittedName>
</protein>
<comment type="caution">
    <text evidence="1">The sequence shown here is derived from an EMBL/GenBank/DDBJ whole genome shotgun (WGS) entry which is preliminary data.</text>
</comment>
<accession>A0ABW2B155</accession>
<organism evidence="1 2">
    <name type="scientific">Sulfitobacter porphyrae</name>
    <dbReference type="NCBI Taxonomy" id="1246864"/>
    <lineage>
        <taxon>Bacteria</taxon>
        <taxon>Pseudomonadati</taxon>
        <taxon>Pseudomonadota</taxon>
        <taxon>Alphaproteobacteria</taxon>
        <taxon>Rhodobacterales</taxon>
        <taxon>Roseobacteraceae</taxon>
        <taxon>Sulfitobacter</taxon>
    </lineage>
</organism>
<dbReference type="EMBL" id="JBHSWG010000001">
    <property type="protein sequence ID" value="MFC6759445.1"/>
    <property type="molecule type" value="Genomic_DNA"/>
</dbReference>
<reference evidence="2" key="1">
    <citation type="journal article" date="2019" name="Int. J. Syst. Evol. Microbiol.">
        <title>The Global Catalogue of Microorganisms (GCM) 10K type strain sequencing project: providing services to taxonomists for standard genome sequencing and annotation.</title>
        <authorList>
            <consortium name="The Broad Institute Genomics Platform"/>
            <consortium name="The Broad Institute Genome Sequencing Center for Infectious Disease"/>
            <person name="Wu L."/>
            <person name="Ma J."/>
        </authorList>
    </citation>
    <scope>NUCLEOTIDE SEQUENCE [LARGE SCALE GENOMIC DNA]</scope>
    <source>
        <strain evidence="2">CCUG 66188</strain>
    </source>
</reference>
<evidence type="ECO:0000313" key="1">
    <source>
        <dbReference type="EMBL" id="MFC6759445.1"/>
    </source>
</evidence>
<dbReference type="Proteomes" id="UP001596353">
    <property type="component" value="Unassembled WGS sequence"/>
</dbReference>
<name>A0ABW2B155_9RHOB</name>
<proteinExistence type="predicted"/>